<dbReference type="Gene3D" id="3.60.130.10">
    <property type="entry name" value="Clavaminate synthase-like"/>
    <property type="match status" value="1"/>
</dbReference>
<evidence type="ECO:0000256" key="4">
    <source>
        <dbReference type="ARBA" id="ARBA00022964"/>
    </source>
</evidence>
<keyword evidence="4" id="KW-0223">Dioxygenase</keyword>
<reference evidence="8" key="1">
    <citation type="submission" date="2020-05" db="EMBL/GenBank/DDBJ databases">
        <authorList>
            <person name="Chiriac C."/>
            <person name="Salcher M."/>
            <person name="Ghai R."/>
            <person name="Kavagutti S V."/>
        </authorList>
    </citation>
    <scope>NUCLEOTIDE SEQUENCE</scope>
</reference>
<evidence type="ECO:0000256" key="1">
    <source>
        <dbReference type="ARBA" id="ARBA00001954"/>
    </source>
</evidence>
<dbReference type="PANTHER" id="PTHR30468">
    <property type="entry name" value="ALPHA-KETOGLUTARATE-DEPENDENT SULFONATE DIOXYGENASE"/>
    <property type="match status" value="1"/>
</dbReference>
<proteinExistence type="inferred from homology"/>
<dbReference type="GO" id="GO:0005737">
    <property type="term" value="C:cytoplasm"/>
    <property type="evidence" value="ECO:0007669"/>
    <property type="project" value="TreeGrafter"/>
</dbReference>
<accession>A0A6J6FYH0</accession>
<dbReference type="SUPFAM" id="SSF51197">
    <property type="entry name" value="Clavaminate synthase-like"/>
    <property type="match status" value="1"/>
</dbReference>
<evidence type="ECO:0000256" key="6">
    <source>
        <dbReference type="ARBA" id="ARBA00023004"/>
    </source>
</evidence>
<dbReference type="EMBL" id="CAEZSR010000239">
    <property type="protein sequence ID" value="CAB4591983.1"/>
    <property type="molecule type" value="Genomic_DNA"/>
</dbReference>
<evidence type="ECO:0000256" key="3">
    <source>
        <dbReference type="ARBA" id="ARBA00022723"/>
    </source>
</evidence>
<organism evidence="8">
    <name type="scientific">freshwater metagenome</name>
    <dbReference type="NCBI Taxonomy" id="449393"/>
    <lineage>
        <taxon>unclassified sequences</taxon>
        <taxon>metagenomes</taxon>
        <taxon>ecological metagenomes</taxon>
    </lineage>
</organism>
<dbReference type="InterPro" id="IPR042098">
    <property type="entry name" value="TauD-like_sf"/>
</dbReference>
<keyword evidence="3" id="KW-0479">Metal-binding</keyword>
<evidence type="ECO:0000313" key="8">
    <source>
        <dbReference type="EMBL" id="CAB4591983.1"/>
    </source>
</evidence>
<dbReference type="Pfam" id="PF02668">
    <property type="entry name" value="TauD"/>
    <property type="match status" value="1"/>
</dbReference>
<keyword evidence="5" id="KW-0560">Oxidoreductase</keyword>
<dbReference type="InterPro" id="IPR051323">
    <property type="entry name" value="AtsK-like"/>
</dbReference>
<feature type="domain" description="TauD/TfdA-like" evidence="7">
    <location>
        <begin position="18"/>
        <end position="290"/>
    </location>
</feature>
<dbReference type="AlphaFoldDB" id="A0A6J6FYH0"/>
<comment type="cofactor">
    <cofactor evidence="1">
        <name>Fe(2+)</name>
        <dbReference type="ChEBI" id="CHEBI:29033"/>
    </cofactor>
</comment>
<dbReference type="GO" id="GO:0046872">
    <property type="term" value="F:metal ion binding"/>
    <property type="evidence" value="ECO:0007669"/>
    <property type="project" value="UniProtKB-KW"/>
</dbReference>
<dbReference type="PANTHER" id="PTHR30468:SF5">
    <property type="entry name" value="ALPHA-KETOGLUTARATE-DEPENDENT SULFATE ESTER DIOXYGENASE"/>
    <property type="match status" value="1"/>
</dbReference>
<dbReference type="InterPro" id="IPR003819">
    <property type="entry name" value="TauD/TfdA-like"/>
</dbReference>
<keyword evidence="6" id="KW-0408">Iron</keyword>
<sequence>MTAVDDTATASLPDGWSIEPLTGSIGAIVHGIDLRGELSDAQVAAVRTALVGYRVIFFRGQDLTPTQQVAFARRFGELTPAHPLVGGLDDQHPEVLVLDSADYPLGVGSRGSGTSYNDRWHTDVTFSERPPTATVLAAKVLPARGGDTLWCDLVGAYETLSDPIRRLLDDLVAVHDASATFSRFRDDDPSGQQNQRLAQLRSVRHPVVRVHPETGERGLFVNDTFTREIEGLLPAESDALLRLLNTHMVQPERVVRWRWQPGDVAFWDNRSTAHYATADYTDRRVMHRVTIAGERPVGVAGSID</sequence>
<evidence type="ECO:0000259" key="7">
    <source>
        <dbReference type="Pfam" id="PF02668"/>
    </source>
</evidence>
<protein>
    <submittedName>
        <fullName evidence="8">Unannotated protein</fullName>
    </submittedName>
</protein>
<evidence type="ECO:0000256" key="2">
    <source>
        <dbReference type="ARBA" id="ARBA00005896"/>
    </source>
</evidence>
<evidence type="ECO:0000256" key="5">
    <source>
        <dbReference type="ARBA" id="ARBA00023002"/>
    </source>
</evidence>
<comment type="similarity">
    <text evidence="2">Belongs to the TfdA dioxygenase family.</text>
</comment>
<name>A0A6J6FYH0_9ZZZZ</name>
<gene>
    <name evidence="8" type="ORF">UFOPK1493_03794</name>
</gene>
<dbReference type="GO" id="GO:0016706">
    <property type="term" value="F:2-oxoglutarate-dependent dioxygenase activity"/>
    <property type="evidence" value="ECO:0007669"/>
    <property type="project" value="TreeGrafter"/>
</dbReference>